<comment type="caution">
    <text evidence="3">The sequence shown here is derived from an EMBL/GenBank/DDBJ whole genome shotgun (WGS) entry which is preliminary data.</text>
</comment>
<evidence type="ECO:0000259" key="2">
    <source>
        <dbReference type="Pfam" id="PF00171"/>
    </source>
</evidence>
<keyword evidence="1" id="KW-0560">Oxidoreductase</keyword>
<protein>
    <submittedName>
        <fullName evidence="3">Aldehyde dehydrogenase family protein</fullName>
    </submittedName>
</protein>
<evidence type="ECO:0000256" key="1">
    <source>
        <dbReference type="ARBA" id="ARBA00023002"/>
    </source>
</evidence>
<keyword evidence="4" id="KW-1185">Reference proteome</keyword>
<sequence>MLDVARRIRTGSIGLNGYRPDLNQPYGGYKDSGLGREFGPEAVGNFQEIKSIWR</sequence>
<feature type="domain" description="Aldehyde dehydrogenase" evidence="2">
    <location>
        <begin position="2"/>
        <end position="52"/>
    </location>
</feature>
<dbReference type="Proteomes" id="UP001589611">
    <property type="component" value="Unassembled WGS sequence"/>
</dbReference>
<dbReference type="Gene3D" id="3.40.605.10">
    <property type="entry name" value="Aldehyde Dehydrogenase, Chain A, domain 1"/>
    <property type="match status" value="1"/>
</dbReference>
<organism evidence="3 4">
    <name type="scientific">Microbacterium terregens</name>
    <dbReference type="NCBI Taxonomy" id="69363"/>
    <lineage>
        <taxon>Bacteria</taxon>
        <taxon>Bacillati</taxon>
        <taxon>Actinomycetota</taxon>
        <taxon>Actinomycetes</taxon>
        <taxon>Micrococcales</taxon>
        <taxon>Microbacteriaceae</taxon>
        <taxon>Microbacterium</taxon>
    </lineage>
</organism>
<name>A0ABV5SVA6_9MICO</name>
<dbReference type="SUPFAM" id="SSF53720">
    <property type="entry name" value="ALDH-like"/>
    <property type="match status" value="1"/>
</dbReference>
<dbReference type="Pfam" id="PF00171">
    <property type="entry name" value="Aldedh"/>
    <property type="match status" value="1"/>
</dbReference>
<reference evidence="3 4" key="1">
    <citation type="submission" date="2024-09" db="EMBL/GenBank/DDBJ databases">
        <authorList>
            <person name="Sun Q."/>
            <person name="Mori K."/>
        </authorList>
    </citation>
    <scope>NUCLEOTIDE SEQUENCE [LARGE SCALE GENOMIC DNA]</scope>
    <source>
        <strain evidence="3 4">JCM 1342</strain>
    </source>
</reference>
<gene>
    <name evidence="3" type="ORF">ACFFPJ_00305</name>
</gene>
<dbReference type="RefSeq" id="WP_378720989.1">
    <property type="nucleotide sequence ID" value="NZ_JBHMBE010000001.1"/>
</dbReference>
<evidence type="ECO:0000313" key="4">
    <source>
        <dbReference type="Proteomes" id="UP001589611"/>
    </source>
</evidence>
<dbReference type="InterPro" id="IPR015590">
    <property type="entry name" value="Aldehyde_DH_dom"/>
</dbReference>
<accession>A0ABV5SVA6</accession>
<proteinExistence type="predicted"/>
<dbReference type="InterPro" id="IPR016161">
    <property type="entry name" value="Ald_DH/histidinol_DH"/>
</dbReference>
<evidence type="ECO:0000313" key="3">
    <source>
        <dbReference type="EMBL" id="MFB9644230.1"/>
    </source>
</evidence>
<dbReference type="InterPro" id="IPR016162">
    <property type="entry name" value="Ald_DH_N"/>
</dbReference>
<dbReference type="EMBL" id="JBHMBE010000001">
    <property type="protein sequence ID" value="MFB9644230.1"/>
    <property type="molecule type" value="Genomic_DNA"/>
</dbReference>
<dbReference type="Gene3D" id="3.40.309.10">
    <property type="entry name" value="Aldehyde Dehydrogenase, Chain A, domain 2"/>
    <property type="match status" value="1"/>
</dbReference>
<dbReference type="InterPro" id="IPR016163">
    <property type="entry name" value="Ald_DH_C"/>
</dbReference>